<dbReference type="InterPro" id="IPR018958">
    <property type="entry name" value="Knr4/Smi1-like_dom"/>
</dbReference>
<evidence type="ECO:0000313" key="3">
    <source>
        <dbReference type="Proteomes" id="UP000606172"/>
    </source>
</evidence>
<dbReference type="SMART" id="SM00860">
    <property type="entry name" value="SMI1_KNR4"/>
    <property type="match status" value="1"/>
</dbReference>
<name>A0A919RL31_9ACTN</name>
<evidence type="ECO:0000259" key="1">
    <source>
        <dbReference type="SMART" id="SM00860"/>
    </source>
</evidence>
<dbReference type="InterPro" id="IPR037883">
    <property type="entry name" value="Knr4/Smi1-like_sf"/>
</dbReference>
<comment type="caution">
    <text evidence="2">The sequence shown here is derived from an EMBL/GenBank/DDBJ whole genome shotgun (WGS) entry which is preliminary data.</text>
</comment>
<dbReference type="SUPFAM" id="SSF160631">
    <property type="entry name" value="SMI1/KNR4-like"/>
    <property type="match status" value="1"/>
</dbReference>
<dbReference type="Proteomes" id="UP000606172">
    <property type="component" value="Unassembled WGS sequence"/>
</dbReference>
<dbReference type="AlphaFoldDB" id="A0A919RL31"/>
<proteinExistence type="predicted"/>
<reference evidence="2" key="1">
    <citation type="submission" date="2021-01" db="EMBL/GenBank/DDBJ databases">
        <title>Whole genome shotgun sequence of Sinosporangium siamense NBRC 109515.</title>
        <authorList>
            <person name="Komaki H."/>
            <person name="Tamura T."/>
        </authorList>
    </citation>
    <scope>NUCLEOTIDE SEQUENCE</scope>
    <source>
        <strain evidence="2">NBRC 109515</strain>
    </source>
</reference>
<protein>
    <recommendedName>
        <fullName evidence="1">Knr4/Smi1-like domain-containing protein</fullName>
    </recommendedName>
</protein>
<evidence type="ECO:0000313" key="2">
    <source>
        <dbReference type="EMBL" id="GII95758.1"/>
    </source>
</evidence>
<keyword evidence="3" id="KW-1185">Reference proteome</keyword>
<accession>A0A919RL31</accession>
<dbReference type="EMBL" id="BOOW01000038">
    <property type="protein sequence ID" value="GII95758.1"/>
    <property type="molecule type" value="Genomic_DNA"/>
</dbReference>
<sequence>MQPVASNAADRTALRRGLERHCHWACAGILSYMSHDDLIERIRRRAWDPARRHDLVYVPLDWLKREYGESIESRIHHTLQPLRENGSVTQLSFDDPIPDHLIEAALESGATEAVKYFSNVAHEPPYPPISHADLLACEERIGHELPELLRRVYTEVSNGGFGPGYDLLHFPVKDDPVPHRHGYPDAVEIFEQDPVVSEALGFPLVGAGCTVYWYMSLTQPGNPVYLWDGAGWDFPEEQSPEVGIAITVPSLADWFDDWVNGHDWYTQLRDDTTAKPSTSLEGDALDEPPF</sequence>
<organism evidence="2 3">
    <name type="scientific">Sinosporangium siamense</name>
    <dbReference type="NCBI Taxonomy" id="1367973"/>
    <lineage>
        <taxon>Bacteria</taxon>
        <taxon>Bacillati</taxon>
        <taxon>Actinomycetota</taxon>
        <taxon>Actinomycetes</taxon>
        <taxon>Streptosporangiales</taxon>
        <taxon>Streptosporangiaceae</taxon>
        <taxon>Sinosporangium</taxon>
    </lineage>
</organism>
<feature type="domain" description="Knr4/Smi1-like" evidence="1">
    <location>
        <begin position="128"/>
        <end position="261"/>
    </location>
</feature>
<dbReference type="RefSeq" id="WP_204030798.1">
    <property type="nucleotide sequence ID" value="NZ_BOOW01000038.1"/>
</dbReference>
<gene>
    <name evidence="2" type="ORF">Ssi02_59890</name>
</gene>